<evidence type="ECO:0008006" key="3">
    <source>
        <dbReference type="Google" id="ProtNLM"/>
    </source>
</evidence>
<dbReference type="EMBL" id="BQNB010010464">
    <property type="protein sequence ID" value="GJS77653.1"/>
    <property type="molecule type" value="Genomic_DNA"/>
</dbReference>
<protein>
    <recommendedName>
        <fullName evidence="3">C2H2-type domain-containing protein</fullName>
    </recommendedName>
</protein>
<reference evidence="1" key="1">
    <citation type="journal article" date="2022" name="Int. J. Mol. Sci.">
        <title>Draft Genome of Tanacetum Coccineum: Genomic Comparison of Closely Related Tanacetum-Family Plants.</title>
        <authorList>
            <person name="Yamashiro T."/>
            <person name="Shiraishi A."/>
            <person name="Nakayama K."/>
            <person name="Satake H."/>
        </authorList>
    </citation>
    <scope>NUCLEOTIDE SEQUENCE</scope>
</reference>
<gene>
    <name evidence="1" type="ORF">Tco_0727534</name>
</gene>
<evidence type="ECO:0000313" key="1">
    <source>
        <dbReference type="EMBL" id="GJS77653.1"/>
    </source>
</evidence>
<proteinExistence type="predicted"/>
<evidence type="ECO:0000313" key="2">
    <source>
        <dbReference type="Proteomes" id="UP001151760"/>
    </source>
</evidence>
<reference evidence="1" key="2">
    <citation type="submission" date="2022-01" db="EMBL/GenBank/DDBJ databases">
        <authorList>
            <person name="Yamashiro T."/>
            <person name="Shiraishi A."/>
            <person name="Satake H."/>
            <person name="Nakayama K."/>
        </authorList>
    </citation>
    <scope>NUCLEOTIDE SEQUENCE</scope>
</reference>
<accession>A0ABQ4YIL9</accession>
<keyword evidence="2" id="KW-1185">Reference proteome</keyword>
<sequence>MAHLSVYFYKITTTMRVPNVPIASIMLISFSILYEGTQPEYGSEKGTLDLFKLGTIFVSKFIQPVFTPSKTTNLRNEITRFRIGSGTLPGMDECLALADLGARINLIHFHRFEPVPRSPFNSREVLLIRPVVRRLMCTRRELNLRMEVKHHLTIWIEFVLLAITLKRRQTDASIDMACEDTLMKFCDFLLLEEADSFLGLADDPDCPAYNPFYYDPEGDILLLEAILNSAKVHSVLSLGNFLTSGYQPGILYPQDSYEEGTMHKQSNIKEEWFSGYFNIPLAPVIKKMEFFLQTCHTGKFAYRECLSAINAPGTFQRCMLAFFLDMLCMVDGSLYGRLLVEHALWSKWACHRAIDFYRKGLRLKSLIDVIAKLPHPPRQRSLHLHEQKHCALRTIRPSVSLCKKGCQGQSLLRWDCPDCEDSQFCHSSRVSHPQLHLGIRYPNLID</sequence>
<name>A0ABQ4YIL9_9ASTR</name>
<comment type="caution">
    <text evidence="1">The sequence shown here is derived from an EMBL/GenBank/DDBJ whole genome shotgun (WGS) entry which is preliminary data.</text>
</comment>
<organism evidence="1 2">
    <name type="scientific">Tanacetum coccineum</name>
    <dbReference type="NCBI Taxonomy" id="301880"/>
    <lineage>
        <taxon>Eukaryota</taxon>
        <taxon>Viridiplantae</taxon>
        <taxon>Streptophyta</taxon>
        <taxon>Embryophyta</taxon>
        <taxon>Tracheophyta</taxon>
        <taxon>Spermatophyta</taxon>
        <taxon>Magnoliopsida</taxon>
        <taxon>eudicotyledons</taxon>
        <taxon>Gunneridae</taxon>
        <taxon>Pentapetalae</taxon>
        <taxon>asterids</taxon>
        <taxon>campanulids</taxon>
        <taxon>Asterales</taxon>
        <taxon>Asteraceae</taxon>
        <taxon>Asteroideae</taxon>
        <taxon>Anthemideae</taxon>
        <taxon>Anthemidinae</taxon>
        <taxon>Tanacetum</taxon>
    </lineage>
</organism>
<dbReference type="Proteomes" id="UP001151760">
    <property type="component" value="Unassembled WGS sequence"/>
</dbReference>